<keyword evidence="13" id="KW-1185">Reference proteome</keyword>
<name>A0A931BN54_9HYPH</name>
<evidence type="ECO:0000313" key="13">
    <source>
        <dbReference type="Proteomes" id="UP000599312"/>
    </source>
</evidence>
<protein>
    <recommendedName>
        <fullName evidence="9">Membrane fusion protein (MFP) family protein</fullName>
    </recommendedName>
</protein>
<comment type="caution">
    <text evidence="12">The sequence shown here is derived from an EMBL/GenBank/DDBJ whole genome shotgun (WGS) entry which is preliminary data.</text>
</comment>
<reference evidence="12" key="1">
    <citation type="submission" date="2020-11" db="EMBL/GenBank/DDBJ databases">
        <authorList>
            <person name="Kim M.K."/>
        </authorList>
    </citation>
    <scope>NUCLEOTIDE SEQUENCE</scope>
    <source>
        <strain evidence="12">BT350</strain>
    </source>
</reference>
<dbReference type="GO" id="GO:0005886">
    <property type="term" value="C:plasma membrane"/>
    <property type="evidence" value="ECO:0007669"/>
    <property type="project" value="UniProtKB-SubCell"/>
</dbReference>
<dbReference type="InterPro" id="IPR050739">
    <property type="entry name" value="MFP"/>
</dbReference>
<comment type="similarity">
    <text evidence="2 9">Belongs to the membrane fusion protein (MFP) (TC 8.A.1) family.</text>
</comment>
<feature type="transmembrane region" description="Helical" evidence="9">
    <location>
        <begin position="50"/>
        <end position="68"/>
    </location>
</feature>
<dbReference type="Gene3D" id="2.40.30.170">
    <property type="match status" value="1"/>
</dbReference>
<dbReference type="InterPro" id="IPR058982">
    <property type="entry name" value="Beta-barrel_AprE"/>
</dbReference>
<dbReference type="InterPro" id="IPR010129">
    <property type="entry name" value="T1SS_HlyD"/>
</dbReference>
<evidence type="ECO:0000256" key="8">
    <source>
        <dbReference type="ARBA" id="ARBA00023136"/>
    </source>
</evidence>
<keyword evidence="7 9" id="KW-1133">Transmembrane helix</keyword>
<evidence type="ECO:0000256" key="1">
    <source>
        <dbReference type="ARBA" id="ARBA00004377"/>
    </source>
</evidence>
<keyword evidence="10" id="KW-0175">Coiled coil</keyword>
<dbReference type="SUPFAM" id="SSF111369">
    <property type="entry name" value="HlyD-like secretion proteins"/>
    <property type="match status" value="1"/>
</dbReference>
<evidence type="ECO:0000256" key="5">
    <source>
        <dbReference type="ARBA" id="ARBA00022519"/>
    </source>
</evidence>
<comment type="subcellular location">
    <subcellularLocation>
        <location evidence="1 9">Cell inner membrane</location>
        <topology evidence="1 9">Single-pass membrane protein</topology>
    </subcellularLocation>
</comment>
<gene>
    <name evidence="12" type="ORF">I2H38_10935</name>
</gene>
<keyword evidence="8 9" id="KW-0472">Membrane</keyword>
<keyword evidence="6 9" id="KW-0812">Transmembrane</keyword>
<dbReference type="NCBIfam" id="TIGR01843">
    <property type="entry name" value="type_I_hlyD"/>
    <property type="match status" value="1"/>
</dbReference>
<dbReference type="PANTHER" id="PTHR30386:SF27">
    <property type="entry name" value="MEMBRANE FUSION PROTEIN (MFP) FAMILY PROTEIN"/>
    <property type="match status" value="1"/>
</dbReference>
<evidence type="ECO:0000259" key="11">
    <source>
        <dbReference type="Pfam" id="PF26002"/>
    </source>
</evidence>
<evidence type="ECO:0000256" key="9">
    <source>
        <dbReference type="RuleBase" id="RU365093"/>
    </source>
</evidence>
<dbReference type="PANTHER" id="PTHR30386">
    <property type="entry name" value="MEMBRANE FUSION SUBUNIT OF EMRAB-TOLC MULTIDRUG EFFLUX PUMP"/>
    <property type="match status" value="1"/>
</dbReference>
<feature type="coiled-coil region" evidence="10">
    <location>
        <begin position="261"/>
        <end position="303"/>
    </location>
</feature>
<sequence length="465" mass="51434">MIPSRHNSEDRKPAVRVLPPVSRKRLALISEFQPDAIEVEERVPRRVARLTLYLITALIAVAVAWACLTEIDEIAVARGKLITTEPNIVIQPLENAVIRSIEVTVGQTVAAGQVLAVLDPTFTQADVQQLKTKFDAADAMVNRLEAELSGRTYAPSNPSSPEQIVEARLGLQRKAFSDSRLNNLAQEIARAEASLAKSRKEEEILLQRLEGIQDIEAMRTVLMEHQTGSKLNLLQARDTRLDVEATIVRLRGSQVEAGHELEKARSQRQEFIEDFARATLESLVESRGRRDAASEELKKAELRRSLVSLTAPADAIVLEIAQRSTGSVMRQAEPLLVLVPANVALEAEVLIEPKDIGHITPGQVARIKFDAFPFQKHGTASGAIRTISRDAFPADPKEIDTRTSGHLFYKARVPLDDVNLRAIPNGFRLLPGMAVQAEIGVGRRSVISYFLYPLLRGFDESIREP</sequence>
<dbReference type="AlphaFoldDB" id="A0A931BN54"/>
<evidence type="ECO:0000256" key="10">
    <source>
        <dbReference type="SAM" id="Coils"/>
    </source>
</evidence>
<dbReference type="Gene3D" id="1.10.287.470">
    <property type="entry name" value="Helix hairpin bin"/>
    <property type="match status" value="1"/>
</dbReference>
<evidence type="ECO:0000256" key="2">
    <source>
        <dbReference type="ARBA" id="ARBA00009477"/>
    </source>
</evidence>
<dbReference type="Gene3D" id="2.40.50.100">
    <property type="match status" value="1"/>
</dbReference>
<evidence type="ECO:0000313" key="12">
    <source>
        <dbReference type="EMBL" id="MBF9233891.1"/>
    </source>
</evidence>
<evidence type="ECO:0000256" key="6">
    <source>
        <dbReference type="ARBA" id="ARBA00022692"/>
    </source>
</evidence>
<dbReference type="GO" id="GO:0015031">
    <property type="term" value="P:protein transport"/>
    <property type="evidence" value="ECO:0007669"/>
    <property type="project" value="InterPro"/>
</dbReference>
<dbReference type="Pfam" id="PF26002">
    <property type="entry name" value="Beta-barrel_AprE"/>
    <property type="match status" value="1"/>
</dbReference>
<dbReference type="RefSeq" id="WP_196271876.1">
    <property type="nucleotide sequence ID" value="NZ_JADQDO010000004.1"/>
</dbReference>
<feature type="domain" description="AprE-like beta-barrel" evidence="11">
    <location>
        <begin position="346"/>
        <end position="440"/>
    </location>
</feature>
<keyword evidence="3 9" id="KW-0813">Transport</keyword>
<accession>A0A931BN54</accession>
<feature type="coiled-coil region" evidence="10">
    <location>
        <begin position="181"/>
        <end position="208"/>
    </location>
</feature>
<evidence type="ECO:0000256" key="4">
    <source>
        <dbReference type="ARBA" id="ARBA00022475"/>
    </source>
</evidence>
<organism evidence="12 13">
    <name type="scientific">Microvirga alba</name>
    <dbReference type="NCBI Taxonomy" id="2791025"/>
    <lineage>
        <taxon>Bacteria</taxon>
        <taxon>Pseudomonadati</taxon>
        <taxon>Pseudomonadota</taxon>
        <taxon>Alphaproteobacteria</taxon>
        <taxon>Hyphomicrobiales</taxon>
        <taxon>Methylobacteriaceae</taxon>
        <taxon>Microvirga</taxon>
    </lineage>
</organism>
<evidence type="ECO:0000256" key="7">
    <source>
        <dbReference type="ARBA" id="ARBA00022989"/>
    </source>
</evidence>
<proteinExistence type="inferred from homology"/>
<keyword evidence="5 9" id="KW-0997">Cell inner membrane</keyword>
<dbReference type="Proteomes" id="UP000599312">
    <property type="component" value="Unassembled WGS sequence"/>
</dbReference>
<evidence type="ECO:0000256" key="3">
    <source>
        <dbReference type="ARBA" id="ARBA00022448"/>
    </source>
</evidence>
<dbReference type="PRINTS" id="PR01490">
    <property type="entry name" value="RTXTOXIND"/>
</dbReference>
<dbReference type="EMBL" id="JADQDO010000004">
    <property type="protein sequence ID" value="MBF9233891.1"/>
    <property type="molecule type" value="Genomic_DNA"/>
</dbReference>
<keyword evidence="4 9" id="KW-1003">Cell membrane</keyword>